<keyword evidence="2" id="KW-1185">Reference proteome</keyword>
<dbReference type="OrthoDB" id="9810385at2"/>
<sequence length="287" mass="33590">MLESRAIEKSIIDQILNTHLYNILRDTYKESLSSRSNHVSEYLIELINLSNSLNDLGSSWVQNDFSSEDLIELSEELDIIGVNKNIDVDLISLSVVNLYLSINLLRIYPFINSENPKSDIFLSHSSWDAREVLGIKLLLQQNKLTAHVDWLDNKQMNFPRTVKKILGLLYEMVPIKNLEVIYKKVIDNHEFEVPTDNFISNMIIKKIKSSSAIFYVQSRHYDHSRWMPYELGLGEAYGKLVYRFPIKYSKLRKQYGKRSSFLVRYNSIIDQKGKFNLKEFNRRVKGK</sequence>
<organism evidence="1 2">
    <name type="scientific">Lentibacillus salicampi</name>
    <dbReference type="NCBI Taxonomy" id="175306"/>
    <lineage>
        <taxon>Bacteria</taxon>
        <taxon>Bacillati</taxon>
        <taxon>Bacillota</taxon>
        <taxon>Bacilli</taxon>
        <taxon>Bacillales</taxon>
        <taxon>Bacillaceae</taxon>
        <taxon>Lentibacillus</taxon>
    </lineage>
</organism>
<dbReference type="RefSeq" id="WP_135110826.1">
    <property type="nucleotide sequence ID" value="NZ_SRHY01000029.1"/>
</dbReference>
<evidence type="ECO:0000313" key="2">
    <source>
        <dbReference type="Proteomes" id="UP000298484"/>
    </source>
</evidence>
<dbReference type="EMBL" id="SRHY01000029">
    <property type="protein sequence ID" value="TFJ92124.1"/>
    <property type="molecule type" value="Genomic_DNA"/>
</dbReference>
<gene>
    <name evidence="1" type="ORF">E4U82_14175</name>
</gene>
<evidence type="ECO:0008006" key="3">
    <source>
        <dbReference type="Google" id="ProtNLM"/>
    </source>
</evidence>
<dbReference type="AlphaFoldDB" id="A0A4Y9ACK3"/>
<dbReference type="Proteomes" id="UP000298484">
    <property type="component" value="Unassembled WGS sequence"/>
</dbReference>
<reference evidence="1 2" key="1">
    <citation type="submission" date="2019-03" db="EMBL/GenBank/DDBJ databases">
        <title>Genome sequence of Lentibacillus salicampi ATCC BAA-719.</title>
        <authorList>
            <person name="Maclea K.S."/>
            <person name="Simoes Junior M."/>
        </authorList>
    </citation>
    <scope>NUCLEOTIDE SEQUENCE [LARGE SCALE GENOMIC DNA]</scope>
    <source>
        <strain evidence="1 2">ATCC BAA-719</strain>
    </source>
</reference>
<protein>
    <recommendedName>
        <fullName evidence="3">TIR domain-containing protein</fullName>
    </recommendedName>
</protein>
<comment type="caution">
    <text evidence="1">The sequence shown here is derived from an EMBL/GenBank/DDBJ whole genome shotgun (WGS) entry which is preliminary data.</text>
</comment>
<evidence type="ECO:0000313" key="1">
    <source>
        <dbReference type="EMBL" id="TFJ92124.1"/>
    </source>
</evidence>
<proteinExistence type="predicted"/>
<accession>A0A4Y9ACK3</accession>
<name>A0A4Y9ACK3_9BACI</name>